<name>A0A0C4DLP9_MAGP6</name>
<dbReference type="PANTHER" id="PTHR47784:SF5">
    <property type="entry name" value="STEROL UPTAKE CONTROL PROTEIN 2"/>
    <property type="match status" value="1"/>
</dbReference>
<feature type="region of interest" description="Disordered" evidence="2">
    <location>
        <begin position="61"/>
        <end position="113"/>
    </location>
</feature>
<dbReference type="AlphaFoldDB" id="A0A0C4DLP9"/>
<sequence>MSDDTTAGLRAHADKPYHAKRPHRKSRAGCINCKQRRVKCSEDKPRCRACNLRKEDCRYPPAASADAVSPQPVSSTARSEHDGDSLPVRPQRRPAAGALASPPESPAVSEMDSAGWEVLAREPESSPTPAPVFELMPPAAYASSVADMKLMWFYNIRAFNSFSVEAGCTPYVYNMLTVTIPRYALGSPFLLNALLGVSAFQMAAESSDKISESRIMAYRTSAVEGYRRAVVEARPETFPALIVSSLFLCVLCSQDFREPDAKPFFILDWIIVWRGIGLMADLVTRKTLVDTGLFMLFSRPHTDRDETARHTPGNLLFMVASIAEDDPDHEFRDSYYDTLKVLGALYMDLKSGYGPVLELRIITFFTFLPPPFIEAAKLKRPRALVIIAYWLAFSKLSRVWWMQGIAKNEIDHINRHVGDEWAALMQVPLAANRLNDATEIGRLLLGNHAWTPVEYSLSDLAAERKPTLVYPDGGLATDVLSLRRFGGGPG</sequence>
<dbReference type="OMA" id="RNCKTRK"/>
<dbReference type="VEuPathDB" id="FungiDB:MAPG_00694"/>
<proteinExistence type="predicted"/>
<dbReference type="EMBL" id="ADBL01000161">
    <property type="status" value="NOT_ANNOTATED_CDS"/>
    <property type="molecule type" value="Genomic_DNA"/>
</dbReference>
<dbReference type="GO" id="GO:0008270">
    <property type="term" value="F:zinc ion binding"/>
    <property type="evidence" value="ECO:0007669"/>
    <property type="project" value="InterPro"/>
</dbReference>
<dbReference type="CDD" id="cd00067">
    <property type="entry name" value="GAL4"/>
    <property type="match status" value="1"/>
</dbReference>
<reference evidence="4" key="2">
    <citation type="submission" date="2010-05" db="EMBL/GenBank/DDBJ databases">
        <title>The Genome Sequence of Magnaporthe poae strain ATCC 64411.</title>
        <authorList>
            <consortium name="The Broad Institute Genome Sequencing Platform"/>
            <consortium name="Broad Institute Genome Sequencing Center for Infectious Disease"/>
            <person name="Ma L.-J."/>
            <person name="Dead R."/>
            <person name="Young S."/>
            <person name="Zeng Q."/>
            <person name="Koehrsen M."/>
            <person name="Alvarado L."/>
            <person name="Berlin A."/>
            <person name="Chapman S.B."/>
            <person name="Chen Z."/>
            <person name="Freedman E."/>
            <person name="Gellesch M."/>
            <person name="Goldberg J."/>
            <person name="Griggs A."/>
            <person name="Gujja S."/>
            <person name="Heilman E.R."/>
            <person name="Heiman D."/>
            <person name="Hepburn T."/>
            <person name="Howarth C."/>
            <person name="Jen D."/>
            <person name="Larson L."/>
            <person name="Mehta T."/>
            <person name="Neiman D."/>
            <person name="Pearson M."/>
            <person name="Roberts A."/>
            <person name="Saif S."/>
            <person name="Shea T."/>
            <person name="Shenoy N."/>
            <person name="Sisk P."/>
            <person name="Stolte C."/>
            <person name="Sykes S."/>
            <person name="Walk T."/>
            <person name="White J."/>
            <person name="Yandava C."/>
            <person name="Haas B."/>
            <person name="Nusbaum C."/>
            <person name="Birren B."/>
        </authorList>
    </citation>
    <scope>NUCLEOTIDE SEQUENCE</scope>
    <source>
        <strain evidence="4">ATCC 64411</strain>
    </source>
</reference>
<dbReference type="InterPro" id="IPR036864">
    <property type="entry name" value="Zn2-C6_fun-type_DNA-bd_sf"/>
</dbReference>
<dbReference type="SMART" id="SM00066">
    <property type="entry name" value="GAL4"/>
    <property type="match status" value="1"/>
</dbReference>
<dbReference type="Pfam" id="PF00172">
    <property type="entry name" value="Zn_clus"/>
    <property type="match status" value="1"/>
</dbReference>
<dbReference type="SUPFAM" id="SSF57701">
    <property type="entry name" value="Zn2/Cys6 DNA-binding domain"/>
    <property type="match status" value="1"/>
</dbReference>
<accession>A0A0C4DLP9</accession>
<keyword evidence="1" id="KW-0539">Nucleus</keyword>
<reference evidence="4" key="3">
    <citation type="submission" date="2011-03" db="EMBL/GenBank/DDBJ databases">
        <title>Annotation of Magnaporthe poae ATCC 64411.</title>
        <authorList>
            <person name="Ma L.-J."/>
            <person name="Dead R."/>
            <person name="Young S.K."/>
            <person name="Zeng Q."/>
            <person name="Gargeya S."/>
            <person name="Fitzgerald M."/>
            <person name="Haas B."/>
            <person name="Abouelleil A."/>
            <person name="Alvarado L."/>
            <person name="Arachchi H.M."/>
            <person name="Berlin A."/>
            <person name="Brown A."/>
            <person name="Chapman S.B."/>
            <person name="Chen Z."/>
            <person name="Dunbar C."/>
            <person name="Freedman E."/>
            <person name="Gearin G."/>
            <person name="Gellesch M."/>
            <person name="Goldberg J."/>
            <person name="Griggs A."/>
            <person name="Gujja S."/>
            <person name="Heiman D."/>
            <person name="Howarth C."/>
            <person name="Larson L."/>
            <person name="Lui A."/>
            <person name="MacDonald P.J.P."/>
            <person name="Mehta T."/>
            <person name="Montmayeur A."/>
            <person name="Murphy C."/>
            <person name="Neiman D."/>
            <person name="Pearson M."/>
            <person name="Priest M."/>
            <person name="Roberts A."/>
            <person name="Saif S."/>
            <person name="Shea T."/>
            <person name="Shenoy N."/>
            <person name="Sisk P."/>
            <person name="Stolte C."/>
            <person name="Sykes S."/>
            <person name="Yandava C."/>
            <person name="Wortman J."/>
            <person name="Nusbaum C."/>
            <person name="Birren B."/>
        </authorList>
    </citation>
    <scope>NUCLEOTIDE SEQUENCE</scope>
    <source>
        <strain evidence="4">ATCC 64411</strain>
    </source>
</reference>
<dbReference type="InterPro" id="IPR053157">
    <property type="entry name" value="Sterol_Uptake_Regulator"/>
</dbReference>
<evidence type="ECO:0000259" key="3">
    <source>
        <dbReference type="PROSITE" id="PS50048"/>
    </source>
</evidence>
<dbReference type="OrthoDB" id="5419315at2759"/>
<dbReference type="GO" id="GO:0001228">
    <property type="term" value="F:DNA-binding transcription activator activity, RNA polymerase II-specific"/>
    <property type="evidence" value="ECO:0007669"/>
    <property type="project" value="TreeGrafter"/>
</dbReference>
<feature type="domain" description="Zn(2)-C6 fungal-type" evidence="3">
    <location>
        <begin position="29"/>
        <end position="59"/>
    </location>
</feature>
<gene>
    <name evidence="4" type="ORF">MAPG_00694</name>
</gene>
<dbReference type="Gene3D" id="4.10.240.10">
    <property type="entry name" value="Zn(2)-C6 fungal-type DNA-binding domain"/>
    <property type="match status" value="1"/>
</dbReference>
<evidence type="ECO:0000313" key="5">
    <source>
        <dbReference type="EnsemblFungi" id="MAPG_00694T0"/>
    </source>
</evidence>
<feature type="region of interest" description="Disordered" evidence="2">
    <location>
        <begin position="1"/>
        <end position="28"/>
    </location>
</feature>
<organism evidence="5 6">
    <name type="scientific">Magnaporthiopsis poae (strain ATCC 64411 / 73-15)</name>
    <name type="common">Kentucky bluegrass fungus</name>
    <name type="synonym">Magnaporthe poae</name>
    <dbReference type="NCBI Taxonomy" id="644358"/>
    <lineage>
        <taxon>Eukaryota</taxon>
        <taxon>Fungi</taxon>
        <taxon>Dikarya</taxon>
        <taxon>Ascomycota</taxon>
        <taxon>Pezizomycotina</taxon>
        <taxon>Sordariomycetes</taxon>
        <taxon>Sordariomycetidae</taxon>
        <taxon>Magnaporthales</taxon>
        <taxon>Magnaporthaceae</taxon>
        <taxon>Magnaporthiopsis</taxon>
    </lineage>
</organism>
<reference evidence="5" key="5">
    <citation type="submission" date="2015-06" db="UniProtKB">
        <authorList>
            <consortium name="EnsemblFungi"/>
        </authorList>
    </citation>
    <scope>IDENTIFICATION</scope>
    <source>
        <strain evidence="5">ATCC 64411</strain>
    </source>
</reference>
<dbReference type="PROSITE" id="PS50048">
    <property type="entry name" value="ZN2_CY6_FUNGAL_2"/>
    <property type="match status" value="1"/>
</dbReference>
<dbReference type="EMBL" id="GL876966">
    <property type="protein sequence ID" value="KLU81609.1"/>
    <property type="molecule type" value="Genomic_DNA"/>
</dbReference>
<keyword evidence="6" id="KW-1185">Reference proteome</keyword>
<evidence type="ECO:0000256" key="2">
    <source>
        <dbReference type="SAM" id="MobiDB-lite"/>
    </source>
</evidence>
<dbReference type="Proteomes" id="UP000011715">
    <property type="component" value="Unassembled WGS sequence"/>
</dbReference>
<evidence type="ECO:0000256" key="1">
    <source>
        <dbReference type="ARBA" id="ARBA00023242"/>
    </source>
</evidence>
<dbReference type="PROSITE" id="PS00463">
    <property type="entry name" value="ZN2_CY6_FUNGAL_1"/>
    <property type="match status" value="1"/>
</dbReference>
<reference evidence="6" key="1">
    <citation type="submission" date="2010-05" db="EMBL/GenBank/DDBJ databases">
        <title>The genome sequence of Magnaporthe poae strain ATCC 64411.</title>
        <authorList>
            <person name="Ma L.-J."/>
            <person name="Dead R."/>
            <person name="Young S."/>
            <person name="Zeng Q."/>
            <person name="Koehrsen M."/>
            <person name="Alvarado L."/>
            <person name="Berlin A."/>
            <person name="Chapman S.B."/>
            <person name="Chen Z."/>
            <person name="Freedman E."/>
            <person name="Gellesch M."/>
            <person name="Goldberg J."/>
            <person name="Griggs A."/>
            <person name="Gujja S."/>
            <person name="Heilman E.R."/>
            <person name="Heiman D."/>
            <person name="Hepburn T."/>
            <person name="Howarth C."/>
            <person name="Jen D."/>
            <person name="Larson L."/>
            <person name="Mehta T."/>
            <person name="Neiman D."/>
            <person name="Pearson M."/>
            <person name="Roberts A."/>
            <person name="Saif S."/>
            <person name="Shea T."/>
            <person name="Shenoy N."/>
            <person name="Sisk P."/>
            <person name="Stolte C."/>
            <person name="Sykes S."/>
            <person name="Walk T."/>
            <person name="White J."/>
            <person name="Yandava C."/>
            <person name="Haas B."/>
            <person name="Nusbaum C."/>
            <person name="Birren B."/>
        </authorList>
    </citation>
    <scope>NUCLEOTIDE SEQUENCE [LARGE SCALE GENOMIC DNA]</scope>
    <source>
        <strain evidence="6">ATCC 64411 / 73-15</strain>
    </source>
</reference>
<evidence type="ECO:0000313" key="6">
    <source>
        <dbReference type="Proteomes" id="UP000011715"/>
    </source>
</evidence>
<protein>
    <recommendedName>
        <fullName evidence="3">Zn(2)-C6 fungal-type domain-containing protein</fullName>
    </recommendedName>
</protein>
<reference evidence="5" key="4">
    <citation type="journal article" date="2015" name="G3 (Bethesda)">
        <title>Genome sequences of three phytopathogenic species of the Magnaporthaceae family of fungi.</title>
        <authorList>
            <person name="Okagaki L.H."/>
            <person name="Nunes C.C."/>
            <person name="Sailsbery J."/>
            <person name="Clay B."/>
            <person name="Brown D."/>
            <person name="John T."/>
            <person name="Oh Y."/>
            <person name="Young N."/>
            <person name="Fitzgerald M."/>
            <person name="Haas B.J."/>
            <person name="Zeng Q."/>
            <person name="Young S."/>
            <person name="Adiconis X."/>
            <person name="Fan L."/>
            <person name="Levin J.Z."/>
            <person name="Mitchell T.K."/>
            <person name="Okubara P.A."/>
            <person name="Farman M.L."/>
            <person name="Kohn L.M."/>
            <person name="Birren B."/>
            <person name="Ma L.-J."/>
            <person name="Dean R.A."/>
        </authorList>
    </citation>
    <scope>NUCLEOTIDE SEQUENCE</scope>
    <source>
        <strain evidence="5">ATCC 64411 / 73-15</strain>
    </source>
</reference>
<dbReference type="EnsemblFungi" id="MAPG_00694T0">
    <property type="protein sequence ID" value="MAPG_00694T0"/>
    <property type="gene ID" value="MAPG_00694"/>
</dbReference>
<dbReference type="InterPro" id="IPR001138">
    <property type="entry name" value="Zn2Cys6_DnaBD"/>
</dbReference>
<dbReference type="eggNOG" id="ENOG502R6NR">
    <property type="taxonomic scope" value="Eukaryota"/>
</dbReference>
<dbReference type="PANTHER" id="PTHR47784">
    <property type="entry name" value="STEROL UPTAKE CONTROL PROTEIN 2"/>
    <property type="match status" value="1"/>
</dbReference>
<feature type="compositionally biased region" description="Basic residues" evidence="2">
    <location>
        <begin position="18"/>
        <end position="27"/>
    </location>
</feature>
<evidence type="ECO:0000313" key="4">
    <source>
        <dbReference type="EMBL" id="KLU81609.1"/>
    </source>
</evidence>